<comment type="caution">
    <text evidence="1">The sequence shown here is derived from an EMBL/GenBank/DDBJ whole genome shotgun (WGS) entry which is preliminary data.</text>
</comment>
<proteinExistence type="predicted"/>
<organism evidence="1 2">
    <name type="scientific">Cohnella rhizosphaerae</name>
    <dbReference type="NCBI Taxonomy" id="1457232"/>
    <lineage>
        <taxon>Bacteria</taxon>
        <taxon>Bacillati</taxon>
        <taxon>Bacillota</taxon>
        <taxon>Bacilli</taxon>
        <taxon>Bacillales</taxon>
        <taxon>Paenibacillaceae</taxon>
        <taxon>Cohnella</taxon>
    </lineage>
</organism>
<sequence length="47" mass="5550">MLNGKEIVSVKLECADFCKKSGKTTVCEKDFYERKWRRAERIPQGDR</sequence>
<evidence type="ECO:0000313" key="1">
    <source>
        <dbReference type="EMBL" id="MDG0813960.1"/>
    </source>
</evidence>
<dbReference type="Proteomes" id="UP001153404">
    <property type="component" value="Unassembled WGS sequence"/>
</dbReference>
<evidence type="ECO:0000313" key="2">
    <source>
        <dbReference type="Proteomes" id="UP001153404"/>
    </source>
</evidence>
<dbReference type="RefSeq" id="WP_277538485.1">
    <property type="nucleotide sequence ID" value="NZ_JAPDIA010000009.1"/>
</dbReference>
<reference evidence="1" key="1">
    <citation type="submission" date="2022-10" db="EMBL/GenBank/DDBJ databases">
        <title>Comparative genomic analysis of Cohnella hashimotonis sp. nov., isolated from the International Space Station.</title>
        <authorList>
            <person name="Simpson A."/>
            <person name="Venkateswaran K."/>
        </authorList>
    </citation>
    <scope>NUCLEOTIDE SEQUENCE</scope>
    <source>
        <strain evidence="1">DSM 28161</strain>
    </source>
</reference>
<dbReference type="AlphaFoldDB" id="A0A9X4KZ76"/>
<gene>
    <name evidence="1" type="ORF">OMP40_35230</name>
</gene>
<protein>
    <submittedName>
        <fullName evidence="1">Uncharacterized protein</fullName>
    </submittedName>
</protein>
<keyword evidence="2" id="KW-1185">Reference proteome</keyword>
<dbReference type="EMBL" id="JAPDIA010000009">
    <property type="protein sequence ID" value="MDG0813960.1"/>
    <property type="molecule type" value="Genomic_DNA"/>
</dbReference>
<name>A0A9X4KZ76_9BACL</name>
<accession>A0A9X4KZ76</accession>